<dbReference type="InterPro" id="IPR001765">
    <property type="entry name" value="Carbonic_anhydrase"/>
</dbReference>
<comment type="cofactor">
    <cofactor evidence="9">
        <name>Zn(2+)</name>
        <dbReference type="ChEBI" id="CHEBI:29105"/>
    </cofactor>
    <text evidence="9">Binds 1 zinc ion per subunit.</text>
</comment>
<dbReference type="Proteomes" id="UP000275137">
    <property type="component" value="Unassembled WGS sequence"/>
</dbReference>
<keyword evidence="6" id="KW-0456">Lyase</keyword>
<dbReference type="RefSeq" id="WP_123238260.1">
    <property type="nucleotide sequence ID" value="NZ_RJVP01000008.1"/>
</dbReference>
<dbReference type="EMBL" id="RJVP01000008">
    <property type="protein sequence ID" value="ROH84146.1"/>
    <property type="molecule type" value="Genomic_DNA"/>
</dbReference>
<dbReference type="GO" id="GO:0004089">
    <property type="term" value="F:carbonate dehydratase activity"/>
    <property type="evidence" value="ECO:0007669"/>
    <property type="project" value="UniProtKB-EC"/>
</dbReference>
<sequence>MTEFEKLIDGYRRFHANYFIADEQQLFAELSQGQKPSTLVIACSDSRVDPAIVMDCKPGDLFVVRNVANLVPPYEQGGGYHGVSAALEFGVCALGVEHIVVLGHRQCGGIKALFEGIPEGLPGEFITPWVNMARRAEQRVNADFPHLSAADKLCQCEMAAIIVSLDNLRTFPWIKSRLDSGKIKLHGWYFDIMNGAMLNYDQDTLTYKALT</sequence>
<evidence type="ECO:0000256" key="5">
    <source>
        <dbReference type="ARBA" id="ARBA00022833"/>
    </source>
</evidence>
<dbReference type="AlphaFoldDB" id="A0A3N0UUC4"/>
<evidence type="ECO:0000256" key="7">
    <source>
        <dbReference type="ARBA" id="ARBA00031969"/>
    </source>
</evidence>
<comment type="caution">
    <text evidence="10">The sequence shown here is derived from an EMBL/GenBank/DDBJ whole genome shotgun (WGS) entry which is preliminary data.</text>
</comment>
<dbReference type="InterPro" id="IPR015892">
    <property type="entry name" value="Carbonic_anhydrase_CS"/>
</dbReference>
<dbReference type="Gene3D" id="3.40.1050.10">
    <property type="entry name" value="Carbonic anhydrase"/>
    <property type="match status" value="1"/>
</dbReference>
<dbReference type="SUPFAM" id="SSF53056">
    <property type="entry name" value="beta-carbonic anhydrase, cab"/>
    <property type="match status" value="1"/>
</dbReference>
<feature type="binding site" evidence="9">
    <location>
        <position position="107"/>
    </location>
    <ligand>
        <name>Zn(2+)</name>
        <dbReference type="ChEBI" id="CHEBI:29105"/>
    </ligand>
</feature>
<dbReference type="CDD" id="cd00884">
    <property type="entry name" value="beta_CA_cladeB"/>
    <property type="match status" value="1"/>
</dbReference>
<feature type="binding site" evidence="9">
    <location>
        <position position="104"/>
    </location>
    <ligand>
        <name>Zn(2+)</name>
        <dbReference type="ChEBI" id="CHEBI:29105"/>
    </ligand>
</feature>
<dbReference type="SMART" id="SM00947">
    <property type="entry name" value="Pro_CA"/>
    <property type="match status" value="1"/>
</dbReference>
<gene>
    <name evidence="10" type="ORF">ED236_12195</name>
</gene>
<evidence type="ECO:0000256" key="6">
    <source>
        <dbReference type="ARBA" id="ARBA00023239"/>
    </source>
</evidence>
<dbReference type="InterPro" id="IPR036874">
    <property type="entry name" value="Carbonic_anhydrase_sf"/>
</dbReference>
<evidence type="ECO:0000313" key="10">
    <source>
        <dbReference type="EMBL" id="ROH84146.1"/>
    </source>
</evidence>
<dbReference type="EC" id="4.2.1.1" evidence="2"/>
<evidence type="ECO:0000256" key="3">
    <source>
        <dbReference type="ARBA" id="ARBA00014628"/>
    </source>
</evidence>
<keyword evidence="11" id="KW-1185">Reference proteome</keyword>
<dbReference type="GO" id="GO:0008270">
    <property type="term" value="F:zinc ion binding"/>
    <property type="evidence" value="ECO:0007669"/>
    <property type="project" value="InterPro"/>
</dbReference>
<feature type="binding site" evidence="9">
    <location>
        <position position="43"/>
    </location>
    <ligand>
        <name>Zn(2+)</name>
        <dbReference type="ChEBI" id="CHEBI:29105"/>
    </ligand>
</feature>
<reference evidence="10 11" key="1">
    <citation type="submission" date="2018-10" db="EMBL/GenBank/DDBJ databases">
        <authorList>
            <person name="Chen W.-M."/>
        </authorList>
    </citation>
    <scope>NUCLEOTIDE SEQUENCE [LARGE SCALE GENOMIC DNA]</scope>
    <source>
        <strain evidence="10 11">H-5</strain>
    </source>
</reference>
<organism evidence="10 11">
    <name type="scientific">Pseudomethylobacillus aquaticus</name>
    <dbReference type="NCBI Taxonomy" id="2676064"/>
    <lineage>
        <taxon>Bacteria</taxon>
        <taxon>Pseudomonadati</taxon>
        <taxon>Pseudomonadota</taxon>
        <taxon>Betaproteobacteria</taxon>
        <taxon>Nitrosomonadales</taxon>
        <taxon>Methylophilaceae</taxon>
        <taxon>Pseudomethylobacillus</taxon>
    </lineage>
</organism>
<evidence type="ECO:0000256" key="8">
    <source>
        <dbReference type="ARBA" id="ARBA00048348"/>
    </source>
</evidence>
<dbReference type="FunFam" id="3.40.1050.10:FF:000003">
    <property type="entry name" value="Carbonic anhydrase"/>
    <property type="match status" value="1"/>
</dbReference>
<feature type="binding site" evidence="9">
    <location>
        <position position="45"/>
    </location>
    <ligand>
        <name>Zn(2+)</name>
        <dbReference type="ChEBI" id="CHEBI:29105"/>
    </ligand>
</feature>
<comment type="similarity">
    <text evidence="1">Belongs to the beta-class carbonic anhydrase family.</text>
</comment>
<comment type="catalytic activity">
    <reaction evidence="8">
        <text>hydrogencarbonate + H(+) = CO2 + H2O</text>
        <dbReference type="Rhea" id="RHEA:10748"/>
        <dbReference type="ChEBI" id="CHEBI:15377"/>
        <dbReference type="ChEBI" id="CHEBI:15378"/>
        <dbReference type="ChEBI" id="CHEBI:16526"/>
        <dbReference type="ChEBI" id="CHEBI:17544"/>
        <dbReference type="EC" id="4.2.1.1"/>
    </reaction>
</comment>
<dbReference type="GO" id="GO:0015976">
    <property type="term" value="P:carbon utilization"/>
    <property type="evidence" value="ECO:0007669"/>
    <property type="project" value="InterPro"/>
</dbReference>
<evidence type="ECO:0000256" key="1">
    <source>
        <dbReference type="ARBA" id="ARBA00006217"/>
    </source>
</evidence>
<protein>
    <recommendedName>
        <fullName evidence="3">Carbonic anhydrase</fullName>
        <ecNumber evidence="2">4.2.1.1</ecNumber>
    </recommendedName>
    <alternativeName>
        <fullName evidence="7">Carbonate dehydratase</fullName>
    </alternativeName>
</protein>
<dbReference type="PANTHER" id="PTHR11002:SF76">
    <property type="entry name" value="CARBONIC ANHYDRASE"/>
    <property type="match status" value="1"/>
</dbReference>
<proteinExistence type="inferred from homology"/>
<name>A0A3N0UUC4_9PROT</name>
<evidence type="ECO:0000256" key="2">
    <source>
        <dbReference type="ARBA" id="ARBA00012925"/>
    </source>
</evidence>
<keyword evidence="5 9" id="KW-0862">Zinc</keyword>
<dbReference type="Pfam" id="PF00484">
    <property type="entry name" value="Pro_CA"/>
    <property type="match status" value="1"/>
</dbReference>
<dbReference type="PANTHER" id="PTHR11002">
    <property type="entry name" value="CARBONIC ANHYDRASE"/>
    <property type="match status" value="1"/>
</dbReference>
<evidence type="ECO:0000256" key="4">
    <source>
        <dbReference type="ARBA" id="ARBA00022723"/>
    </source>
</evidence>
<dbReference type="PROSITE" id="PS00704">
    <property type="entry name" value="PROK_CO2_ANHYDRASE_1"/>
    <property type="match status" value="1"/>
</dbReference>
<accession>A0A3N0UUC4</accession>
<evidence type="ECO:0000313" key="11">
    <source>
        <dbReference type="Proteomes" id="UP000275137"/>
    </source>
</evidence>
<evidence type="ECO:0000256" key="9">
    <source>
        <dbReference type="PIRSR" id="PIRSR601765-1"/>
    </source>
</evidence>
<keyword evidence="4 9" id="KW-0479">Metal-binding</keyword>
<dbReference type="InterPro" id="IPR045066">
    <property type="entry name" value="Beta_CA_cladeB"/>
</dbReference>